<evidence type="ECO:0000313" key="1">
    <source>
        <dbReference type="EMBL" id="CAG6775128.1"/>
    </source>
</evidence>
<organism evidence="1">
    <name type="scientific">Cacopsylla melanoneura</name>
    <dbReference type="NCBI Taxonomy" id="428564"/>
    <lineage>
        <taxon>Eukaryota</taxon>
        <taxon>Metazoa</taxon>
        <taxon>Ecdysozoa</taxon>
        <taxon>Arthropoda</taxon>
        <taxon>Hexapoda</taxon>
        <taxon>Insecta</taxon>
        <taxon>Pterygota</taxon>
        <taxon>Neoptera</taxon>
        <taxon>Paraneoptera</taxon>
        <taxon>Hemiptera</taxon>
        <taxon>Sternorrhyncha</taxon>
        <taxon>Psylloidea</taxon>
        <taxon>Psyllidae</taxon>
        <taxon>Psyllinae</taxon>
        <taxon>Cacopsylla</taxon>
    </lineage>
</organism>
<proteinExistence type="predicted"/>
<sequence length="217" mass="25173">MFNSLLVNNVYSFSQNFLPINAYVQIFNTTDEVRCTQNPPVKPKPSEIFVYTNAAKPEDWRSDQYRWDQVGKKKLPRNKPTVTCTYFKESSQGSNFTKRAYRKIVNNIEVKDRTIVHYTGCLDKVKERAHGNRLKHVHIPHTMTARSQRLVQKDHLKNAPAKVYRSLLEPEPVTRYCDGAQKCETSPEFNSEREGETEYFKEGMTLSPSPPLLPFLL</sequence>
<name>A0A8D9AYE9_9HEMI</name>
<dbReference type="AlphaFoldDB" id="A0A8D9AYE9"/>
<dbReference type="EMBL" id="HBUF01597357">
    <property type="protein sequence ID" value="CAG6775128.1"/>
    <property type="molecule type" value="Transcribed_RNA"/>
</dbReference>
<reference evidence="1" key="1">
    <citation type="submission" date="2021-05" db="EMBL/GenBank/DDBJ databases">
        <authorList>
            <person name="Alioto T."/>
            <person name="Alioto T."/>
            <person name="Gomez Garrido J."/>
        </authorList>
    </citation>
    <scope>NUCLEOTIDE SEQUENCE</scope>
</reference>
<protein>
    <submittedName>
        <fullName evidence="1">Uncharacterized protein</fullName>
    </submittedName>
</protein>
<accession>A0A8D9AYE9</accession>